<feature type="transmembrane region" description="Helical" evidence="10">
    <location>
        <begin position="419"/>
        <end position="441"/>
    </location>
</feature>
<feature type="transmembrane region" description="Helical" evidence="10">
    <location>
        <begin position="331"/>
        <end position="352"/>
    </location>
</feature>
<evidence type="ECO:0000256" key="9">
    <source>
        <dbReference type="ARBA" id="ARBA00049551"/>
    </source>
</evidence>
<dbReference type="Proteomes" id="UP000094526">
    <property type="component" value="Mitochondrion MT"/>
</dbReference>
<sequence length="538" mass="60389">MILTFLLLLLFSNGLSNRPDTSILYSRIGILIVFYSLISSYTTLYITYLEKGIGLYGGLFNISAITQIFQIFILIVCGIILLMTAFYPRKKYIGDSNTMIDVLFKKVKEYTNIINKVSEQFTLIEYALIIIFVISGATLLLASGDLGSIYLCIELQSFSLYIISSMHRNSESSTGSALTYFLLGGLSSCFILLGIGLIYANSGLTNLDGIYSIISDSEKYVDYSTWYMHSYIFYSLLLISVGFLFKIAAAPFHWWSPDVYDGVPTIVTTFIAILGKIAILVLLLELVQYSSCLLQSTIQYYSWTTSLSISCFLSLVIGTILGLTQTRIKRLLAYSTISHVGFMLLALIVHNIDSYQAYIFYIIQYIITNLNAFLIVIAIGFSLYLYYTNISEYNNLQEKNNSPIQLISQLKGYFSINPILALCLVITMFSFIGLPPLVGFFGKQMVLTTALDNNKVILVLVGVLTSVIGAVYYLTVIKTIYFDNSQYEKTYMYIDISLSNIYSITLSIINLGIISFIFMPNEILNLCNLLSIITFSIS</sequence>
<reference evidence="14" key="1">
    <citation type="submission" date="2015-07" db="EMBL/GenBank/DDBJ databases">
        <authorList>
            <person name="Teixeira M.M."/>
            <person name="Souza R.C."/>
            <person name="Almeida L.G."/>
            <person name="Vicente V.A."/>
            <person name="de Hoog S."/>
            <person name="Bocca A.L."/>
            <person name="de Almeida S.R."/>
            <person name="Vasconcelos A.T."/>
            <person name="Felipe M.S."/>
        </authorList>
    </citation>
    <scope>NUCLEOTIDE SEQUENCE [LARGE SCALE GENOMIC DNA]</scope>
    <source>
        <strain evidence="14">KSF</strain>
    </source>
</reference>
<comment type="catalytic activity">
    <reaction evidence="9">
        <text>a ubiquinone + NADH + 5 H(+)(in) = a ubiquinol + NAD(+) + 4 H(+)(out)</text>
        <dbReference type="Rhea" id="RHEA:29091"/>
        <dbReference type="Rhea" id="RHEA-COMP:9565"/>
        <dbReference type="Rhea" id="RHEA-COMP:9566"/>
        <dbReference type="ChEBI" id="CHEBI:15378"/>
        <dbReference type="ChEBI" id="CHEBI:16389"/>
        <dbReference type="ChEBI" id="CHEBI:17976"/>
        <dbReference type="ChEBI" id="CHEBI:57540"/>
        <dbReference type="ChEBI" id="CHEBI:57945"/>
        <dbReference type="EC" id="7.1.1.2"/>
    </reaction>
</comment>
<feature type="transmembrane region" description="Helical" evidence="10">
    <location>
        <begin position="24"/>
        <end position="47"/>
    </location>
</feature>
<keyword evidence="7 10" id="KW-0472">Membrane</keyword>
<dbReference type="GO" id="GO:0008137">
    <property type="term" value="F:NADH dehydrogenase (ubiquinone) activity"/>
    <property type="evidence" value="ECO:0007669"/>
    <property type="project" value="UniProtKB-EC"/>
</dbReference>
<gene>
    <name evidence="13" type="primary">ND2</name>
    <name evidence="13" type="ORF">CLCR_11468</name>
</gene>
<evidence type="ECO:0000256" key="4">
    <source>
        <dbReference type="ARBA" id="ARBA00021008"/>
    </source>
</evidence>
<organism evidence="13 14">
    <name type="scientific">Cladophialophora carrionii</name>
    <dbReference type="NCBI Taxonomy" id="86049"/>
    <lineage>
        <taxon>Eukaryota</taxon>
        <taxon>Fungi</taxon>
        <taxon>Dikarya</taxon>
        <taxon>Ascomycota</taxon>
        <taxon>Pezizomycotina</taxon>
        <taxon>Eurotiomycetes</taxon>
        <taxon>Chaetothyriomycetidae</taxon>
        <taxon>Chaetothyriales</taxon>
        <taxon>Herpotrichiellaceae</taxon>
        <taxon>Cladophialophora</taxon>
    </lineage>
</organism>
<evidence type="ECO:0000256" key="8">
    <source>
        <dbReference type="ARBA" id="ARBA00031028"/>
    </source>
</evidence>
<evidence type="ECO:0000313" key="14">
    <source>
        <dbReference type="Proteomes" id="UP000094526"/>
    </source>
</evidence>
<dbReference type="PANTHER" id="PTHR22773">
    <property type="entry name" value="NADH DEHYDROGENASE"/>
    <property type="match status" value="1"/>
</dbReference>
<comment type="caution">
    <text evidence="13">The sequence shown here is derived from an EMBL/GenBank/DDBJ whole genome shotgun (WGS) entry which is preliminary data.</text>
</comment>
<evidence type="ECO:0000256" key="11">
    <source>
        <dbReference type="SAM" id="SignalP"/>
    </source>
</evidence>
<keyword evidence="14" id="KW-1185">Reference proteome</keyword>
<comment type="similarity">
    <text evidence="2">Belongs to the complex I subunit 2 family.</text>
</comment>
<dbReference type="EC" id="7.1.1.2" evidence="3"/>
<keyword evidence="13" id="KW-0496">Mitochondrion</keyword>
<feature type="transmembrane region" description="Helical" evidence="10">
    <location>
        <begin position="231"/>
        <end position="254"/>
    </location>
</feature>
<evidence type="ECO:0000256" key="7">
    <source>
        <dbReference type="ARBA" id="ARBA00023136"/>
    </source>
</evidence>
<evidence type="ECO:0000256" key="1">
    <source>
        <dbReference type="ARBA" id="ARBA00004141"/>
    </source>
</evidence>
<feature type="transmembrane region" description="Helical" evidence="10">
    <location>
        <begin position="266"/>
        <end position="288"/>
    </location>
</feature>
<dbReference type="InterPro" id="IPR001750">
    <property type="entry name" value="ND/Mrp_TM"/>
</dbReference>
<dbReference type="AlphaFoldDB" id="A0A1C1C648"/>
<feature type="transmembrane region" description="Helical" evidence="10">
    <location>
        <begin position="498"/>
        <end position="519"/>
    </location>
</feature>
<evidence type="ECO:0000256" key="3">
    <source>
        <dbReference type="ARBA" id="ARBA00012944"/>
    </source>
</evidence>
<dbReference type="Pfam" id="PF00361">
    <property type="entry name" value="Proton_antipo_M"/>
    <property type="match status" value="1"/>
</dbReference>
<geneLocation type="mitochondrion" evidence="13"/>
<feature type="chain" id="PRO_5008650589" description="NADH-ubiquinone oxidoreductase chain 2" evidence="11">
    <location>
        <begin position="17"/>
        <end position="538"/>
    </location>
</feature>
<feature type="transmembrane region" description="Helical" evidence="10">
    <location>
        <begin position="126"/>
        <end position="153"/>
    </location>
</feature>
<accession>A0A1C1C648</accession>
<protein>
    <recommendedName>
        <fullName evidence="4">NADH-ubiquinone oxidoreductase chain 2</fullName>
        <ecNumber evidence="3">7.1.1.2</ecNumber>
    </recommendedName>
    <alternativeName>
        <fullName evidence="8">NADH dehydrogenase subunit 2</fullName>
    </alternativeName>
</protein>
<proteinExistence type="inferred from homology"/>
<dbReference type="InterPro" id="IPR010096">
    <property type="entry name" value="NADH-Q_OxRdtase_suN/2"/>
</dbReference>
<feature type="domain" description="NADH:quinone oxidoreductase/Mrp antiporter transmembrane" evidence="12">
    <location>
        <begin position="143"/>
        <end position="469"/>
    </location>
</feature>
<feature type="transmembrane region" description="Helical" evidence="10">
    <location>
        <begin position="300"/>
        <end position="324"/>
    </location>
</feature>
<feature type="transmembrane region" description="Helical" evidence="10">
    <location>
        <begin position="456"/>
        <end position="477"/>
    </location>
</feature>
<comment type="subcellular location">
    <subcellularLocation>
        <location evidence="1">Membrane</location>
        <topology evidence="1">Multi-pass membrane protein</topology>
    </subcellularLocation>
</comment>
<dbReference type="HAMAP" id="MF_00445">
    <property type="entry name" value="NDH1_NuoN_1"/>
    <property type="match status" value="1"/>
</dbReference>
<dbReference type="OrthoDB" id="4092844at2759"/>
<evidence type="ECO:0000259" key="12">
    <source>
        <dbReference type="Pfam" id="PF00361"/>
    </source>
</evidence>
<evidence type="ECO:0000256" key="2">
    <source>
        <dbReference type="ARBA" id="ARBA00007012"/>
    </source>
</evidence>
<dbReference type="EMBL" id="LGRB01000023">
    <property type="protein sequence ID" value="OCT43967.1"/>
    <property type="molecule type" value="Genomic_DNA"/>
</dbReference>
<evidence type="ECO:0000256" key="5">
    <source>
        <dbReference type="ARBA" id="ARBA00022692"/>
    </source>
</evidence>
<keyword evidence="13" id="KW-0830">Ubiquinone</keyword>
<dbReference type="GO" id="GO:0042773">
    <property type="term" value="P:ATP synthesis coupled electron transport"/>
    <property type="evidence" value="ECO:0007669"/>
    <property type="project" value="InterPro"/>
</dbReference>
<feature type="transmembrane region" description="Helical" evidence="10">
    <location>
        <begin position="358"/>
        <end position="387"/>
    </location>
</feature>
<feature type="transmembrane region" description="Helical" evidence="10">
    <location>
        <begin position="174"/>
        <end position="199"/>
    </location>
</feature>
<feature type="signal peptide" evidence="11">
    <location>
        <begin position="1"/>
        <end position="16"/>
    </location>
</feature>
<dbReference type="STRING" id="86049.A0A1C1C648"/>
<evidence type="ECO:0000256" key="10">
    <source>
        <dbReference type="SAM" id="Phobius"/>
    </source>
</evidence>
<name>A0A1C1C648_9EURO</name>
<keyword evidence="11" id="KW-0732">Signal</keyword>
<evidence type="ECO:0000256" key="6">
    <source>
        <dbReference type="ARBA" id="ARBA00022989"/>
    </source>
</evidence>
<keyword evidence="6 10" id="KW-1133">Transmembrane helix</keyword>
<keyword evidence="5 10" id="KW-0812">Transmembrane</keyword>
<dbReference type="GO" id="GO:0016020">
    <property type="term" value="C:membrane"/>
    <property type="evidence" value="ECO:0007669"/>
    <property type="project" value="UniProtKB-SubCell"/>
</dbReference>
<evidence type="ECO:0000313" key="13">
    <source>
        <dbReference type="EMBL" id="OCT43967.1"/>
    </source>
</evidence>
<feature type="transmembrane region" description="Helical" evidence="10">
    <location>
        <begin position="59"/>
        <end position="87"/>
    </location>
</feature>
<dbReference type="VEuPathDB" id="FungiDB:CLCR_11468"/>